<sequence>SLEACGFDLCRTTGELLGIPLRWSGDGLLPEYLTLVSGFFHNERTVEWEG</sequence>
<evidence type="ECO:0000313" key="1">
    <source>
        <dbReference type="EMBL" id="EKC74575.1"/>
    </source>
</evidence>
<dbReference type="EMBL" id="AJWZ01001174">
    <property type="protein sequence ID" value="EKC74575.1"/>
    <property type="molecule type" value="Genomic_DNA"/>
</dbReference>
<comment type="caution">
    <text evidence="1">The sequence shown here is derived from an EMBL/GenBank/DDBJ whole genome shotgun (WGS) entry which is preliminary data.</text>
</comment>
<dbReference type="AlphaFoldDB" id="K1U8K5"/>
<gene>
    <name evidence="1" type="ORF">OBE_01799</name>
</gene>
<feature type="non-terminal residue" evidence="1">
    <location>
        <position position="1"/>
    </location>
</feature>
<organism evidence="1">
    <name type="scientific">human gut metagenome</name>
    <dbReference type="NCBI Taxonomy" id="408170"/>
    <lineage>
        <taxon>unclassified sequences</taxon>
        <taxon>metagenomes</taxon>
        <taxon>organismal metagenomes</taxon>
    </lineage>
</organism>
<name>K1U8K5_9ZZZZ</name>
<proteinExistence type="predicted"/>
<protein>
    <submittedName>
        <fullName evidence="1">Uncharacterized protein</fullName>
    </submittedName>
</protein>
<reference evidence="1" key="1">
    <citation type="journal article" date="2013" name="Environ. Microbiol.">
        <title>Microbiota from the distal guts of lean and obese adolescents exhibit partial functional redundancy besides clear differences in community structure.</title>
        <authorList>
            <person name="Ferrer M."/>
            <person name="Ruiz A."/>
            <person name="Lanza F."/>
            <person name="Haange S.B."/>
            <person name="Oberbach A."/>
            <person name="Till H."/>
            <person name="Bargiela R."/>
            <person name="Campoy C."/>
            <person name="Segura M.T."/>
            <person name="Richter M."/>
            <person name="von Bergen M."/>
            <person name="Seifert J."/>
            <person name="Suarez A."/>
        </authorList>
    </citation>
    <scope>NUCLEOTIDE SEQUENCE</scope>
</reference>
<accession>K1U8K5</accession>